<dbReference type="SUPFAM" id="SSF48652">
    <property type="entry name" value="Tetraspanin"/>
    <property type="match status" value="1"/>
</dbReference>
<evidence type="ECO:0000256" key="2">
    <source>
        <dbReference type="ARBA" id="ARBA00006840"/>
    </source>
</evidence>
<dbReference type="PANTHER" id="PTHR19282:SF455">
    <property type="entry name" value="TETRASPANIN-16"/>
    <property type="match status" value="1"/>
</dbReference>
<dbReference type="CDD" id="cd03156">
    <property type="entry name" value="uroplakin_I_like_LEL"/>
    <property type="match status" value="1"/>
</dbReference>
<dbReference type="Pfam" id="PF00335">
    <property type="entry name" value="Tetraspanin"/>
    <property type="match status" value="1"/>
</dbReference>
<keyword evidence="3 6" id="KW-0812">Transmembrane</keyword>
<protein>
    <recommendedName>
        <fullName evidence="6">Tetraspanin</fullName>
    </recommendedName>
</protein>
<dbReference type="PIRSF" id="PIRSF002419">
    <property type="entry name" value="Tetraspanin"/>
    <property type="match status" value="1"/>
</dbReference>
<evidence type="ECO:0000313" key="7">
    <source>
        <dbReference type="EMBL" id="CAK6445496.1"/>
    </source>
</evidence>
<evidence type="ECO:0000313" key="8">
    <source>
        <dbReference type="Proteomes" id="UP001314169"/>
    </source>
</evidence>
<evidence type="ECO:0000256" key="6">
    <source>
        <dbReference type="RuleBase" id="RU361218"/>
    </source>
</evidence>
<proteinExistence type="inferred from homology"/>
<comment type="subcellular location">
    <subcellularLocation>
        <location evidence="1 6">Membrane</location>
        <topology evidence="1 6">Multi-pass membrane protein</topology>
    </subcellularLocation>
</comment>
<dbReference type="InterPro" id="IPR008952">
    <property type="entry name" value="Tetraspanin_EC2_sf"/>
</dbReference>
<keyword evidence="4 6" id="KW-1133">Transmembrane helix</keyword>
<dbReference type="Proteomes" id="UP001314169">
    <property type="component" value="Chromosome 5"/>
</dbReference>
<dbReference type="EMBL" id="OY882862">
    <property type="protein sequence ID" value="CAK6445496.1"/>
    <property type="molecule type" value="Genomic_DNA"/>
</dbReference>
<dbReference type="Gene3D" id="1.10.1450.10">
    <property type="entry name" value="Tetraspanin"/>
    <property type="match status" value="1"/>
</dbReference>
<accession>A0ABP0A9F3</accession>
<name>A0ABP0A9F3_PIPNA</name>
<keyword evidence="5 6" id="KW-0472">Membrane</keyword>
<feature type="transmembrane region" description="Helical" evidence="6">
    <location>
        <begin position="14"/>
        <end position="36"/>
    </location>
</feature>
<evidence type="ECO:0000256" key="4">
    <source>
        <dbReference type="ARBA" id="ARBA00022989"/>
    </source>
</evidence>
<evidence type="ECO:0000256" key="3">
    <source>
        <dbReference type="ARBA" id="ARBA00022692"/>
    </source>
</evidence>
<dbReference type="InterPro" id="IPR018499">
    <property type="entry name" value="Tetraspanin/Peripherin"/>
</dbReference>
<evidence type="ECO:0000256" key="5">
    <source>
        <dbReference type="ARBA" id="ARBA00023136"/>
    </source>
</evidence>
<dbReference type="PANTHER" id="PTHR19282">
    <property type="entry name" value="TETRASPANIN"/>
    <property type="match status" value="1"/>
</dbReference>
<feature type="transmembrane region" description="Helical" evidence="6">
    <location>
        <begin position="216"/>
        <end position="241"/>
    </location>
</feature>
<comment type="similarity">
    <text evidence="2 6">Belongs to the tetraspanin (TM4SF) family.</text>
</comment>
<dbReference type="PRINTS" id="PR00259">
    <property type="entry name" value="TMFOUR"/>
</dbReference>
<sequence length="244" mass="26382">MAEMHTPYSSLKKLLCLLNGFLAMSGVILIGLGIYVSFRGAVLTTVLGVFSTHLFHVGYLCLAMGCLTVLLGFAGWYATSKESRGILLFCLVWMVVVLIVEITVATLVLAFLPIVQDAALEHNFVALKRNYRGYNEPDHFSVEWNLVMETLKCCGVKNYTDFSGSSFERTTGYTHPRSCCKDMGTAACTGRNASAGVIHQEGCFPKLLKIAKTQSINLSAGSLGAAVIQLPGILATLLLFAKLG</sequence>
<evidence type="ECO:0000256" key="1">
    <source>
        <dbReference type="ARBA" id="ARBA00004141"/>
    </source>
</evidence>
<gene>
    <name evidence="7" type="ORF">MPIPNATIZW_LOCUS13802</name>
</gene>
<dbReference type="InterPro" id="IPR000301">
    <property type="entry name" value="Tetraspanin_animals"/>
</dbReference>
<keyword evidence="8" id="KW-1185">Reference proteome</keyword>
<feature type="transmembrane region" description="Helical" evidence="6">
    <location>
        <begin position="56"/>
        <end position="79"/>
    </location>
</feature>
<reference evidence="7" key="1">
    <citation type="submission" date="2023-12" db="EMBL/GenBank/DDBJ databases">
        <authorList>
            <person name="Brown T."/>
        </authorList>
    </citation>
    <scope>NUCLEOTIDE SEQUENCE</scope>
</reference>
<feature type="transmembrane region" description="Helical" evidence="6">
    <location>
        <begin position="86"/>
        <end position="115"/>
    </location>
</feature>
<organism evidence="7 8">
    <name type="scientific">Pipistrellus nathusii</name>
    <name type="common">Nathusius' pipistrelle</name>
    <dbReference type="NCBI Taxonomy" id="59473"/>
    <lineage>
        <taxon>Eukaryota</taxon>
        <taxon>Metazoa</taxon>
        <taxon>Chordata</taxon>
        <taxon>Craniata</taxon>
        <taxon>Vertebrata</taxon>
        <taxon>Euteleostomi</taxon>
        <taxon>Mammalia</taxon>
        <taxon>Eutheria</taxon>
        <taxon>Laurasiatheria</taxon>
        <taxon>Chiroptera</taxon>
        <taxon>Yangochiroptera</taxon>
        <taxon>Vespertilionidae</taxon>
        <taxon>Pipistrellus</taxon>
    </lineage>
</organism>